<gene>
    <name evidence="1" type="ORF">B1A_19483</name>
</gene>
<proteinExistence type="predicted"/>
<reference evidence="1" key="1">
    <citation type="submission" date="2013-08" db="EMBL/GenBank/DDBJ databases">
        <authorList>
            <person name="Mendez C."/>
            <person name="Richter M."/>
            <person name="Ferrer M."/>
            <person name="Sanchez J."/>
        </authorList>
    </citation>
    <scope>NUCLEOTIDE SEQUENCE</scope>
</reference>
<dbReference type="AlphaFoldDB" id="T0YHD5"/>
<name>T0YHD5_9ZZZZ</name>
<protein>
    <submittedName>
        <fullName evidence="1">Uncharacterized protein</fullName>
    </submittedName>
</protein>
<evidence type="ECO:0000313" key="1">
    <source>
        <dbReference type="EMBL" id="EQD32483.1"/>
    </source>
</evidence>
<dbReference type="EMBL" id="AUZX01014374">
    <property type="protein sequence ID" value="EQD32483.1"/>
    <property type="molecule type" value="Genomic_DNA"/>
</dbReference>
<accession>T0YHD5</accession>
<reference evidence="1" key="2">
    <citation type="journal article" date="2014" name="ISME J.">
        <title>Microbial stratification in low pH oxic and suboxic macroscopic growths along an acid mine drainage.</title>
        <authorList>
            <person name="Mendez-Garcia C."/>
            <person name="Mesa V."/>
            <person name="Sprenger R.R."/>
            <person name="Richter M."/>
            <person name="Diez M.S."/>
            <person name="Solano J."/>
            <person name="Bargiela R."/>
            <person name="Golyshina O.V."/>
            <person name="Manteca A."/>
            <person name="Ramos J.L."/>
            <person name="Gallego J.R."/>
            <person name="Llorente I."/>
            <person name="Martins Dos Santos V.A."/>
            <person name="Jensen O.N."/>
            <person name="Pelaez A.I."/>
            <person name="Sanchez J."/>
            <person name="Ferrer M."/>
        </authorList>
    </citation>
    <scope>NUCLEOTIDE SEQUENCE</scope>
</reference>
<organism evidence="1">
    <name type="scientific">mine drainage metagenome</name>
    <dbReference type="NCBI Taxonomy" id="410659"/>
    <lineage>
        <taxon>unclassified sequences</taxon>
        <taxon>metagenomes</taxon>
        <taxon>ecological metagenomes</taxon>
    </lineage>
</organism>
<sequence>MKPSEFEHIIRAAGAIADDQGVNVTTSQSVPGKFPDAPTALLVSAEADVFPKNNPEWADLIVGAIGEGTSLPSCQS</sequence>
<comment type="caution">
    <text evidence="1">The sequence shown here is derived from an EMBL/GenBank/DDBJ whole genome shotgun (WGS) entry which is preliminary data.</text>
</comment>